<dbReference type="InterPro" id="IPR001296">
    <property type="entry name" value="Glyco_trans_1"/>
</dbReference>
<dbReference type="EMBL" id="QUMQ01000001">
    <property type="protein sequence ID" value="REF99537.1"/>
    <property type="molecule type" value="Genomic_DNA"/>
</dbReference>
<evidence type="ECO:0000259" key="4">
    <source>
        <dbReference type="Pfam" id="PF13439"/>
    </source>
</evidence>
<dbReference type="PANTHER" id="PTHR12526:SF600">
    <property type="entry name" value="GLYCOSYL TRANSFERASE GROUP 1"/>
    <property type="match status" value="1"/>
</dbReference>
<evidence type="ECO:0000313" key="5">
    <source>
        <dbReference type="EMBL" id="REF99537.1"/>
    </source>
</evidence>
<sequence>MKPTGRGRIVMLVDNGVHGDSRVQKTAASAAAAGWDVVLLGRGAAETWQLGGAEVRLIPTPSPLAKGSHTTRRRWLRGPLGYPPTGIAAIRAQKVKAWQADLRFRRALGTRSGAAKLRLSVESALAKVTSRWVSFRYWQLNRKPRTFHGPWDRAVTRFWQATLGDRAWRRLAPHLWDFELAFGPVIDELKPDLIHANDFRMLGVGARAKTRAAAAGRQVKLVWDAHEFVPGIRPLPHNARWNPAIQAHEREYASFADAVVTVSGGLAELLRVEHGLASLPTVVLNAPLAAGSEGVGPDLRGLCGVGVGVPLVVYSGAAAVQRGLDLMVEALPRLGGVHVALVVNAPSDGYVRGLVARAEVLGVGGRLHVLPYVAHDRVVGLLSGADVGVIPIHRWPNHEIALITKFFEYAHARLPMVVSDVRTMADAVRAAGIGEVFRSEDLDDFVRAVESVLADPGRYRAAYEDPELLDSWTWERQFAILDESVYARLAPTATTSTPASDTSHTTPTRG</sequence>
<accession>A0A3D9ZQU5</accession>
<reference evidence="5 6" key="1">
    <citation type="submission" date="2018-08" db="EMBL/GenBank/DDBJ databases">
        <title>Sequencing the genomes of 1000 actinobacteria strains.</title>
        <authorList>
            <person name="Klenk H.-P."/>
        </authorList>
    </citation>
    <scope>NUCLEOTIDE SEQUENCE [LARGE SCALE GENOMIC DNA]</scope>
    <source>
        <strain evidence="5 6">DSM 44099</strain>
    </source>
</reference>
<gene>
    <name evidence="5" type="ORF">DFJ67_5576</name>
</gene>
<organism evidence="5 6">
    <name type="scientific">Asanoa ferruginea</name>
    <dbReference type="NCBI Taxonomy" id="53367"/>
    <lineage>
        <taxon>Bacteria</taxon>
        <taxon>Bacillati</taxon>
        <taxon>Actinomycetota</taxon>
        <taxon>Actinomycetes</taxon>
        <taxon>Micromonosporales</taxon>
        <taxon>Micromonosporaceae</taxon>
        <taxon>Asanoa</taxon>
    </lineage>
</organism>
<proteinExistence type="predicted"/>
<dbReference type="InterPro" id="IPR028098">
    <property type="entry name" value="Glyco_trans_4-like_N"/>
</dbReference>
<evidence type="ECO:0000256" key="2">
    <source>
        <dbReference type="ARBA" id="ARBA00022679"/>
    </source>
</evidence>
<keyword evidence="6" id="KW-1185">Reference proteome</keyword>
<protein>
    <submittedName>
        <fullName evidence="5">Glycosyltransferase involved in cell wall biosynthesis</fullName>
    </submittedName>
</protein>
<dbReference type="Pfam" id="PF00534">
    <property type="entry name" value="Glycos_transf_1"/>
    <property type="match status" value="1"/>
</dbReference>
<evidence type="ECO:0000313" key="6">
    <source>
        <dbReference type="Proteomes" id="UP000256913"/>
    </source>
</evidence>
<dbReference type="Proteomes" id="UP000256913">
    <property type="component" value="Unassembled WGS sequence"/>
</dbReference>
<feature type="domain" description="Glycosyl transferase family 1" evidence="3">
    <location>
        <begin position="310"/>
        <end position="461"/>
    </location>
</feature>
<dbReference type="Pfam" id="PF13439">
    <property type="entry name" value="Glyco_transf_4"/>
    <property type="match status" value="1"/>
</dbReference>
<dbReference type="CDD" id="cd03801">
    <property type="entry name" value="GT4_PimA-like"/>
    <property type="match status" value="1"/>
</dbReference>
<keyword evidence="2 5" id="KW-0808">Transferase</keyword>
<evidence type="ECO:0000256" key="1">
    <source>
        <dbReference type="ARBA" id="ARBA00022676"/>
    </source>
</evidence>
<dbReference type="SUPFAM" id="SSF53756">
    <property type="entry name" value="UDP-Glycosyltransferase/glycogen phosphorylase"/>
    <property type="match status" value="1"/>
</dbReference>
<dbReference type="AlphaFoldDB" id="A0A3D9ZQU5"/>
<keyword evidence="1" id="KW-0328">Glycosyltransferase</keyword>
<feature type="domain" description="Glycosyltransferase subfamily 4-like N-terminal" evidence="4">
    <location>
        <begin position="167"/>
        <end position="281"/>
    </location>
</feature>
<dbReference type="PANTHER" id="PTHR12526">
    <property type="entry name" value="GLYCOSYLTRANSFERASE"/>
    <property type="match status" value="1"/>
</dbReference>
<evidence type="ECO:0000259" key="3">
    <source>
        <dbReference type="Pfam" id="PF00534"/>
    </source>
</evidence>
<dbReference type="Gene3D" id="3.40.50.2000">
    <property type="entry name" value="Glycogen Phosphorylase B"/>
    <property type="match status" value="2"/>
</dbReference>
<name>A0A3D9ZQU5_9ACTN</name>
<comment type="caution">
    <text evidence="5">The sequence shown here is derived from an EMBL/GenBank/DDBJ whole genome shotgun (WGS) entry which is preliminary data.</text>
</comment>
<dbReference type="GO" id="GO:0016757">
    <property type="term" value="F:glycosyltransferase activity"/>
    <property type="evidence" value="ECO:0007669"/>
    <property type="project" value="UniProtKB-KW"/>
</dbReference>